<evidence type="ECO:0000256" key="3">
    <source>
        <dbReference type="SAM" id="MobiDB-lite"/>
    </source>
</evidence>
<feature type="compositionally biased region" description="Basic residues" evidence="3">
    <location>
        <begin position="355"/>
        <end position="366"/>
    </location>
</feature>
<dbReference type="InterPro" id="IPR025252">
    <property type="entry name" value="DUF4200"/>
</dbReference>
<gene>
    <name evidence="6" type="primary">LOC107114087</name>
</gene>
<organism evidence="5 6">
    <name type="scientific">Gekko japonicus</name>
    <name type="common">Schlegel's Japanese gecko</name>
    <dbReference type="NCBI Taxonomy" id="146911"/>
    <lineage>
        <taxon>Eukaryota</taxon>
        <taxon>Metazoa</taxon>
        <taxon>Chordata</taxon>
        <taxon>Craniata</taxon>
        <taxon>Vertebrata</taxon>
        <taxon>Euteleostomi</taxon>
        <taxon>Lepidosauria</taxon>
        <taxon>Squamata</taxon>
        <taxon>Bifurcata</taxon>
        <taxon>Gekkota</taxon>
        <taxon>Gekkonidae</taxon>
        <taxon>Gekkoninae</taxon>
        <taxon>Gekko</taxon>
    </lineage>
</organism>
<protein>
    <submittedName>
        <fullName evidence="6">Coiled-coil domain-containing protein 42 homolog</fullName>
    </submittedName>
</protein>
<evidence type="ECO:0000256" key="2">
    <source>
        <dbReference type="SAM" id="Coils"/>
    </source>
</evidence>
<dbReference type="InterPro" id="IPR051147">
    <property type="entry name" value="CFAP_domain-containing"/>
</dbReference>
<name>A0ABM1KBB4_GEKJA</name>
<evidence type="ECO:0000256" key="1">
    <source>
        <dbReference type="ARBA" id="ARBA00023054"/>
    </source>
</evidence>
<dbReference type="RefSeq" id="XP_015271001.1">
    <property type="nucleotide sequence ID" value="XM_015415515.1"/>
</dbReference>
<proteinExistence type="predicted"/>
<feature type="coiled-coil region" evidence="2">
    <location>
        <begin position="217"/>
        <end position="276"/>
    </location>
</feature>
<accession>A0ABM1KBB4</accession>
<sequence>MMARDGDPKYILQVENRRKNVFVTQLGEHREEEDEDVHYIPVIHEVSYICSTLWAGKILQHHGKTLQKTLLLQKEVEHDQVTAELIAKRQEFKKQMEMLAKRSAEFALKEEASRARALKFDRYLKECEQKKERAMKKYQDEQKLNKIKKNEIHKLKEELKELRMRQQKLQEKVTKCKVYEDFLLKLIEMLPANYLECGEDSLIRVLIKRHETLVTANQSLTTNLSTLQHNLEKTQREFGTFQEEHDTTKVMLISKLSELQSKCSALQGKNTQLEQYISRKKGHFRNQKEELGRMLLAISDLAEQCYMWHYGPLKEMPLLSKLDMIQEFILEKQEIRQQTMQTDEHETSSCSLKERPHKSKKQIQDK</sequence>
<reference evidence="6" key="1">
    <citation type="submission" date="2025-08" db="UniProtKB">
        <authorList>
            <consortium name="RefSeq"/>
        </authorList>
    </citation>
    <scope>IDENTIFICATION</scope>
</reference>
<keyword evidence="1 2" id="KW-0175">Coiled coil</keyword>
<feature type="domain" description="DUF4200" evidence="4">
    <location>
        <begin position="71"/>
        <end position="188"/>
    </location>
</feature>
<feature type="coiled-coil region" evidence="2">
    <location>
        <begin position="124"/>
        <end position="172"/>
    </location>
</feature>
<dbReference type="Pfam" id="PF13863">
    <property type="entry name" value="DUF4200"/>
    <property type="match status" value="1"/>
</dbReference>
<evidence type="ECO:0000259" key="4">
    <source>
        <dbReference type="Pfam" id="PF13863"/>
    </source>
</evidence>
<dbReference type="PANTHER" id="PTHR21683">
    <property type="entry name" value="COILED-COIL DOMAIN-CONTAINING PROTEIN 42 LIKE-2-LIKE-RELATED"/>
    <property type="match status" value="1"/>
</dbReference>
<evidence type="ECO:0000313" key="5">
    <source>
        <dbReference type="Proteomes" id="UP000694871"/>
    </source>
</evidence>
<keyword evidence="5" id="KW-1185">Reference proteome</keyword>
<dbReference type="PANTHER" id="PTHR21683:SF18">
    <property type="entry name" value="COILED-COIL DOMAIN-CONTAINING PROTEIN 42 HOMOLOG"/>
    <property type="match status" value="1"/>
</dbReference>
<feature type="region of interest" description="Disordered" evidence="3">
    <location>
        <begin position="337"/>
        <end position="366"/>
    </location>
</feature>
<dbReference type="Proteomes" id="UP000694871">
    <property type="component" value="Unplaced"/>
</dbReference>
<dbReference type="GeneID" id="107114087"/>
<evidence type="ECO:0000313" key="6">
    <source>
        <dbReference type="RefSeq" id="XP_015271001.1"/>
    </source>
</evidence>